<dbReference type="PANTHER" id="PTHR10412">
    <property type="entry name" value="MANNOSYL-OLIGOSACCHARIDE GLUCOSIDASE"/>
    <property type="match status" value="1"/>
</dbReference>
<sequence>MNNEQQRLQNAAWKKWGPYVTNRQWGTVREDYSETGSAWESTTHDMARSKAYRWGEEGIAGICDDQQLLCFSIALWNTKDPILKERFFGLSGHEGNHGEDVKELFYYLDNTPTHSYMKMLYKYPQQTFPYGPLVDENRRRGKQDPEFEIIDTGIFNDDAYFDVFIEYAKTAPEDVLIKITVFNRGREAAPLHILPTIWFRNTWAWGRDNTQPWLTRTGKDAITITHHTLGKYVLYCDQAPQLLFTENETNFPRLYNFQDGKQFYKDGINDYLIHQHTNAVNEGGSGTKAAANYHVNIAPGESHTVRLRLTSEHLTAPFANYASPKGIVDPFADFDALFATRQQEADTFYEGLQQQLDNEEEKMIQRQAFAGMLWNKQFYYYHVADWLKGDPSQPAPPANRANGRNKAWKHLNNEDIISMPDKWEYPWYAAWDLAFHCIPLAMIDAEFAKGQLLLLTREWYMHPNGELPAYEWAFGDVNPPVHAWAAWRVYHLDMEQKKGKGDVTFLESIFHKLLLNFTWWVNRKDAENNNIFEGGFLGLDNIGVFDRTAPLPAGGFIEQADGTSWMAMYCLNMLCISLELAKYNKVYADMATKFFEHFLYIAGAINEMGEGSDGLWDDEDGFFYDQLKMTNDGVMRMKVRSMVGLIPLFAVSVLNEEIFTTQPEFTERLRWFLNFRPDLAALVSRWYEKGSGEKHLLSLLRGHRMKRILRRMLDETEFLSDYGVRSMSKHYEQHPYEFRLDGTSFCVAYAPGESTTAMFGGNSNWRGPVWMPVNYLIIESLQQFHRYYGDDFKVEYPTNSGAYLTLKEIATELGKRLLRLFLRDKNGRRPVFGDYEKLQQDPHFKDYLLFYEYFHGDNGRGAGAAHQTGWTGLIVRLM</sequence>
<gene>
    <name evidence="2" type="ORF">F0L74_00730</name>
</gene>
<dbReference type="RefSeq" id="WP_149835933.1">
    <property type="nucleotide sequence ID" value="NZ_VUOC01000001.1"/>
</dbReference>
<dbReference type="GO" id="GO:0009311">
    <property type="term" value="P:oligosaccharide metabolic process"/>
    <property type="evidence" value="ECO:0007669"/>
    <property type="project" value="InterPro"/>
</dbReference>
<dbReference type="InterPro" id="IPR008928">
    <property type="entry name" value="6-hairpin_glycosidase_sf"/>
</dbReference>
<dbReference type="Gene3D" id="1.50.10.10">
    <property type="match status" value="1"/>
</dbReference>
<organism evidence="2 3">
    <name type="scientific">Chitinophaga agrisoli</name>
    <dbReference type="NCBI Taxonomy" id="2607653"/>
    <lineage>
        <taxon>Bacteria</taxon>
        <taxon>Pseudomonadati</taxon>
        <taxon>Bacteroidota</taxon>
        <taxon>Chitinophagia</taxon>
        <taxon>Chitinophagales</taxon>
        <taxon>Chitinophagaceae</taxon>
        <taxon>Chitinophaga</taxon>
    </lineage>
</organism>
<feature type="domain" description="Mannosylglycerate hydrolase MGH1-like glycoside hydrolase" evidence="1">
    <location>
        <begin position="425"/>
        <end position="529"/>
    </location>
</feature>
<dbReference type="EMBL" id="VUOC01000001">
    <property type="protein sequence ID" value="KAA2245802.1"/>
    <property type="molecule type" value="Genomic_DNA"/>
</dbReference>
<accession>A0A5B2W581</accession>
<dbReference type="Pfam" id="PF22422">
    <property type="entry name" value="MGH1-like_GH"/>
    <property type="match status" value="2"/>
</dbReference>
<evidence type="ECO:0000259" key="1">
    <source>
        <dbReference type="Pfam" id="PF22422"/>
    </source>
</evidence>
<proteinExistence type="predicted"/>
<name>A0A5B2W581_9BACT</name>
<keyword evidence="3" id="KW-1185">Reference proteome</keyword>
<evidence type="ECO:0000313" key="3">
    <source>
        <dbReference type="Proteomes" id="UP000324611"/>
    </source>
</evidence>
<dbReference type="AlphaFoldDB" id="A0A5B2W581"/>
<evidence type="ECO:0000313" key="2">
    <source>
        <dbReference type="EMBL" id="KAA2245802.1"/>
    </source>
</evidence>
<comment type="caution">
    <text evidence="2">The sequence shown here is derived from an EMBL/GenBank/DDBJ whole genome shotgun (WGS) entry which is preliminary data.</text>
</comment>
<reference evidence="2 3" key="1">
    <citation type="submission" date="2019-09" db="EMBL/GenBank/DDBJ databases">
        <title>Chitinophaga ginsengihumi sp. nov., isolated from soil of ginseng rhizosphere.</title>
        <authorList>
            <person name="Lee J."/>
        </authorList>
    </citation>
    <scope>NUCLEOTIDE SEQUENCE [LARGE SCALE GENOMIC DNA]</scope>
    <source>
        <strain evidence="2 3">BN140078</strain>
    </source>
</reference>
<dbReference type="InterPro" id="IPR004888">
    <property type="entry name" value="Glycoside_hydrolase_63"/>
</dbReference>
<dbReference type="SUPFAM" id="SSF48208">
    <property type="entry name" value="Six-hairpin glycosidases"/>
    <property type="match status" value="1"/>
</dbReference>
<dbReference type="InterPro" id="IPR054491">
    <property type="entry name" value="MGH1-like_GH"/>
</dbReference>
<dbReference type="InterPro" id="IPR012341">
    <property type="entry name" value="6hp_glycosidase-like_sf"/>
</dbReference>
<feature type="domain" description="Mannosylglycerate hydrolase MGH1-like glycoside hydrolase" evidence="1">
    <location>
        <begin position="699"/>
        <end position="868"/>
    </location>
</feature>
<dbReference type="PANTHER" id="PTHR10412:SF10">
    <property type="entry name" value="GLYCOSYL HYDROLASE FAMILY 63 C-TERMINAL DOMAIN-CONTAINING PROTEIN"/>
    <property type="match status" value="1"/>
</dbReference>
<protein>
    <submittedName>
        <fullName evidence="2">Glucosidase</fullName>
    </submittedName>
</protein>
<dbReference type="Proteomes" id="UP000324611">
    <property type="component" value="Unassembled WGS sequence"/>
</dbReference>
<dbReference type="GO" id="GO:0004573">
    <property type="term" value="F:Glc3Man9GlcNAc2 oligosaccharide glucosidase activity"/>
    <property type="evidence" value="ECO:0007669"/>
    <property type="project" value="InterPro"/>
</dbReference>
<reference evidence="2 3" key="2">
    <citation type="submission" date="2019-09" db="EMBL/GenBank/DDBJ databases">
        <authorList>
            <person name="Jin C."/>
        </authorList>
    </citation>
    <scope>NUCLEOTIDE SEQUENCE [LARGE SCALE GENOMIC DNA]</scope>
    <source>
        <strain evidence="2 3">BN140078</strain>
    </source>
</reference>